<dbReference type="EMBL" id="JAAVUP010000001">
    <property type="protein sequence ID" value="NKE15631.1"/>
    <property type="molecule type" value="Genomic_DNA"/>
</dbReference>
<dbReference type="InterPro" id="IPR007049">
    <property type="entry name" value="Carb-sel_porin_OprB"/>
</dbReference>
<name>A0A9X9WFX5_9PROT</name>
<keyword evidence="5" id="KW-1185">Reference proteome</keyword>
<evidence type="ECO:0000313" key="6">
    <source>
        <dbReference type="Proteomes" id="UP001138708"/>
    </source>
</evidence>
<dbReference type="Gene3D" id="2.40.160.180">
    <property type="entry name" value="Carbohydrate-selective porin OprB"/>
    <property type="match status" value="1"/>
</dbReference>
<dbReference type="InterPro" id="IPR038673">
    <property type="entry name" value="OprB_sf"/>
</dbReference>
<dbReference type="EMBL" id="JAAEDK010000015">
    <property type="protein sequence ID" value="MBR0659235.1"/>
    <property type="molecule type" value="Genomic_DNA"/>
</dbReference>
<dbReference type="Proteomes" id="UP001138708">
    <property type="component" value="Unassembled WGS sequence"/>
</dbReference>
<accession>A0A9X9WFX5</accession>
<proteinExistence type="inferred from homology"/>
<sequence length="475" mass="50739">MSRVLAFGPAARRAVHAAATLALLAGGGGLGATARAEPAGSPAARTEAPAAEAMIPALAQRQDALEAQGFMVRGQATFVLQGHPAFRSPYQGAGSLTPAAQARNTLSADLVLGVRPWRGAELILDTQVSRGFGLSGTTGVASFPNGEAFRLGTENLVGYVPRAFLRQTIALSATTVPGDDEDPLRFRGPLPAERITVTAGKVSVFDIFDDNRYAHDPRTQFLSWGLVSAGAFDFAADARGYTNGVAVEYDAPWGGFRAGAFQVARYINSLSLDPQPFNGYQLLLQADRFYQAGGRPGAIRLLYGFSRTRSQNWNELLDGDLADTSQNPAGYRTKNMLALNWEQEVADDLGVFARLSWNDGRGQNWMFTEQDRAVSLGVQVSGARWDRPRDTVGLGTNLGFISGGRQDFLARGGIGFITGDGRLAYAPEWASELYYDARVAPGLNVMLGGTLVANPAYNADRGPVGILSARLRIAF</sequence>
<keyword evidence="2" id="KW-0732">Signal</keyword>
<reference evidence="3" key="1">
    <citation type="submission" date="2020-01" db="EMBL/GenBank/DDBJ databases">
        <authorList>
            <person name="Rat A."/>
        </authorList>
    </citation>
    <scope>NUCLEOTIDE SEQUENCE</scope>
    <source>
        <strain evidence="3">LMG 31161</strain>
    </source>
</reference>
<reference evidence="4 5" key="2">
    <citation type="submission" date="2020-02" db="EMBL/GenBank/DDBJ databases">
        <authorList>
            <person name="Sun Q."/>
            <person name="Inoue M."/>
        </authorList>
    </citation>
    <scope>NUCLEOTIDE SEQUENCE [LARGE SCALE GENOMIC DNA]</scope>
    <source>
        <strain evidence="4 5">KCTC 22478</strain>
    </source>
</reference>
<dbReference type="GO" id="GO:0015288">
    <property type="term" value="F:porin activity"/>
    <property type="evidence" value="ECO:0007669"/>
    <property type="project" value="InterPro"/>
</dbReference>
<evidence type="ECO:0000256" key="2">
    <source>
        <dbReference type="RuleBase" id="RU363072"/>
    </source>
</evidence>
<reference evidence="3" key="3">
    <citation type="journal article" date="2021" name="Syst. Appl. Microbiol.">
        <title>Roseomonas hellenica sp. nov., isolated from roots of wild-growing Alkanna tinctoria.</title>
        <authorList>
            <person name="Rat A."/>
            <person name="Naranjo H.D."/>
            <person name="Lebbe L."/>
            <person name="Cnockaert M."/>
            <person name="Krigas N."/>
            <person name="Grigoriadou K."/>
            <person name="Maloupa E."/>
            <person name="Willems A."/>
        </authorList>
    </citation>
    <scope>NUCLEOTIDE SEQUENCE</scope>
    <source>
        <strain evidence="3">LMG 31161</strain>
    </source>
</reference>
<organism evidence="3 6">
    <name type="scientific">Neoroseomonas oryzicola</name>
    <dbReference type="NCBI Taxonomy" id="535904"/>
    <lineage>
        <taxon>Bacteria</taxon>
        <taxon>Pseudomonadati</taxon>
        <taxon>Pseudomonadota</taxon>
        <taxon>Alphaproteobacteria</taxon>
        <taxon>Acetobacterales</taxon>
        <taxon>Acetobacteraceae</taxon>
        <taxon>Neoroseomonas</taxon>
    </lineage>
</organism>
<gene>
    <name evidence="4" type="ORF">GWK15_01635</name>
    <name evidence="3" type="ORF">GXW75_08245</name>
</gene>
<evidence type="ECO:0000256" key="1">
    <source>
        <dbReference type="ARBA" id="ARBA00008769"/>
    </source>
</evidence>
<dbReference type="AlphaFoldDB" id="A0A9X9WFX5"/>
<dbReference type="Pfam" id="PF04966">
    <property type="entry name" value="OprB"/>
    <property type="match status" value="1"/>
</dbReference>
<feature type="chain" id="PRO_5041012100" evidence="2">
    <location>
        <begin position="18"/>
        <end position="475"/>
    </location>
</feature>
<dbReference type="GO" id="GO:0008643">
    <property type="term" value="P:carbohydrate transport"/>
    <property type="evidence" value="ECO:0007669"/>
    <property type="project" value="InterPro"/>
</dbReference>
<dbReference type="GO" id="GO:0016020">
    <property type="term" value="C:membrane"/>
    <property type="evidence" value="ECO:0007669"/>
    <property type="project" value="InterPro"/>
</dbReference>
<dbReference type="Proteomes" id="UP000746741">
    <property type="component" value="Unassembled WGS sequence"/>
</dbReference>
<dbReference type="RefSeq" id="WP_168038415.1">
    <property type="nucleotide sequence ID" value="NZ_JAAEDK010000015.1"/>
</dbReference>
<feature type="signal peptide" evidence="2">
    <location>
        <begin position="1"/>
        <end position="17"/>
    </location>
</feature>
<evidence type="ECO:0000313" key="3">
    <source>
        <dbReference type="EMBL" id="MBR0659235.1"/>
    </source>
</evidence>
<protein>
    <submittedName>
        <fullName evidence="3">Carbohydrate porin</fullName>
    </submittedName>
</protein>
<evidence type="ECO:0000313" key="5">
    <source>
        <dbReference type="Proteomes" id="UP000746741"/>
    </source>
</evidence>
<comment type="caution">
    <text evidence="3">The sequence shown here is derived from an EMBL/GenBank/DDBJ whole genome shotgun (WGS) entry which is preliminary data.</text>
</comment>
<evidence type="ECO:0000313" key="4">
    <source>
        <dbReference type="EMBL" id="NKE15631.1"/>
    </source>
</evidence>
<comment type="similarity">
    <text evidence="1 2">Belongs to the OprB family.</text>
</comment>